<proteinExistence type="predicted"/>
<dbReference type="CDD" id="cd00431">
    <property type="entry name" value="cysteine_hydrolases"/>
    <property type="match status" value="1"/>
</dbReference>
<dbReference type="SUPFAM" id="SSF52499">
    <property type="entry name" value="Isochorismatase-like hydrolases"/>
    <property type="match status" value="1"/>
</dbReference>
<name>A0A6M3HTK6_9GAMM</name>
<dbReference type="Pfam" id="PF00857">
    <property type="entry name" value="Isochorismatase"/>
    <property type="match status" value="1"/>
</dbReference>
<organism evidence="3 4">
    <name type="scientific">Allofrancisella frigidaquae</name>
    <dbReference type="NCBI Taxonomy" id="1085644"/>
    <lineage>
        <taxon>Bacteria</taxon>
        <taxon>Pseudomonadati</taxon>
        <taxon>Pseudomonadota</taxon>
        <taxon>Gammaproteobacteria</taxon>
        <taxon>Thiotrichales</taxon>
        <taxon>Francisellaceae</taxon>
        <taxon>Allofrancisella</taxon>
    </lineage>
</organism>
<dbReference type="InterPro" id="IPR036380">
    <property type="entry name" value="Isochorismatase-like_sf"/>
</dbReference>
<dbReference type="GO" id="GO:0016787">
    <property type="term" value="F:hydrolase activity"/>
    <property type="evidence" value="ECO:0007669"/>
    <property type="project" value="UniProtKB-KW"/>
</dbReference>
<dbReference type="InterPro" id="IPR050272">
    <property type="entry name" value="Isochorismatase-like_hydrls"/>
</dbReference>
<evidence type="ECO:0000313" key="4">
    <source>
        <dbReference type="Proteomes" id="UP000503320"/>
    </source>
</evidence>
<reference evidence="3 4" key="1">
    <citation type="submission" date="2019-03" db="EMBL/GenBank/DDBJ databases">
        <title>Complete Genome Sequence of Allofrancisella frigidaquae Strain SYSU 10HL1970 Isolated from Water-Cooling Systems in China.</title>
        <authorList>
            <person name="Ohrman C."/>
            <person name="Uneklint I."/>
            <person name="Sjodin A."/>
        </authorList>
    </citation>
    <scope>NUCLEOTIDE SEQUENCE [LARGE SCALE GENOMIC DNA]</scope>
    <source>
        <strain evidence="3 4">SYSU 10HL1970</strain>
    </source>
</reference>
<evidence type="ECO:0000313" key="3">
    <source>
        <dbReference type="EMBL" id="QIV94407.1"/>
    </source>
</evidence>
<accession>A0A6M3HTK6</accession>
<evidence type="ECO:0000259" key="2">
    <source>
        <dbReference type="Pfam" id="PF00857"/>
    </source>
</evidence>
<feature type="domain" description="Isochorismatase-like" evidence="2">
    <location>
        <begin position="5"/>
        <end position="185"/>
    </location>
</feature>
<dbReference type="KEGG" id="afri:E3E15_03140"/>
<dbReference type="Gene3D" id="3.40.50.850">
    <property type="entry name" value="Isochorismatase-like"/>
    <property type="match status" value="1"/>
</dbReference>
<keyword evidence="4" id="KW-1185">Reference proteome</keyword>
<keyword evidence="1 3" id="KW-0378">Hydrolase</keyword>
<evidence type="ECO:0000256" key="1">
    <source>
        <dbReference type="ARBA" id="ARBA00022801"/>
    </source>
</evidence>
<dbReference type="PANTHER" id="PTHR43540:SF1">
    <property type="entry name" value="ISOCHORISMATASE HYDROLASE"/>
    <property type="match status" value="1"/>
</dbReference>
<dbReference type="RefSeq" id="WP_172106560.1">
    <property type="nucleotide sequence ID" value="NZ_CP038017.1"/>
</dbReference>
<dbReference type="AlphaFoldDB" id="A0A6M3HTK6"/>
<gene>
    <name evidence="3" type="ORF">E3E15_03140</name>
</gene>
<dbReference type="PANTHER" id="PTHR43540">
    <property type="entry name" value="PEROXYUREIDOACRYLATE/UREIDOACRYLATE AMIDOHYDROLASE-RELATED"/>
    <property type="match status" value="1"/>
</dbReference>
<dbReference type="Proteomes" id="UP000503320">
    <property type="component" value="Chromosome"/>
</dbReference>
<protein>
    <submittedName>
        <fullName evidence="3">Cysteine hydrolase</fullName>
    </submittedName>
</protein>
<sequence length="191" mass="21284">MVKKVLLSIDFINEIVHPEGKLAAKFIPNLVKNDVIENANLAISKARANDIQVIHVKVGFSANYIECPENSPIFSNAKKFNALELGKWGTKIYDQIDVKANDHIVIKHRISAFYNTDLECVLKANDFKDIIIMGVSTDMAVELTAREAHDRDYNVTVLEDACTTYSEAAHVASINNINRVASVKTVGQWLI</sequence>
<dbReference type="EMBL" id="CP038017">
    <property type="protein sequence ID" value="QIV94407.1"/>
    <property type="molecule type" value="Genomic_DNA"/>
</dbReference>
<dbReference type="InterPro" id="IPR000868">
    <property type="entry name" value="Isochorismatase-like_dom"/>
</dbReference>